<evidence type="ECO:0000313" key="3">
    <source>
        <dbReference type="EMBL" id="MBU3854510.1"/>
    </source>
</evidence>
<dbReference type="AlphaFoldDB" id="A0A9E2P4Z7"/>
<feature type="region of interest" description="Disordered" evidence="1">
    <location>
        <begin position="192"/>
        <end position="213"/>
    </location>
</feature>
<comment type="caution">
    <text evidence="3">The sequence shown here is derived from an EMBL/GenBank/DDBJ whole genome shotgun (WGS) entry which is preliminary data.</text>
</comment>
<dbReference type="Pfam" id="PF13546">
    <property type="entry name" value="DDE_5"/>
    <property type="match status" value="1"/>
</dbReference>
<proteinExistence type="predicted"/>
<dbReference type="InterPro" id="IPR012337">
    <property type="entry name" value="RNaseH-like_sf"/>
</dbReference>
<reference evidence="3" key="2">
    <citation type="submission" date="2021-04" db="EMBL/GenBank/DDBJ databases">
        <authorList>
            <person name="Gilroy R."/>
        </authorList>
    </citation>
    <scope>NUCLEOTIDE SEQUENCE</scope>
    <source>
        <strain evidence="3">G3-2149</strain>
    </source>
</reference>
<name>A0A9E2P4Z7_9BACT</name>
<sequence>MSKITKIPSEIRNFFSEKRRSAVMDTFTRLLENINLDCRILGGMKRPNCRLTNLQVFQILVLLPFFAVKGFSHYGGSALSRMFGGKKDMFYSYMSQDDINWRNVIYRITNWLVAKVVVRDDHKKSRLPAVLIADDTDLPKTGFQMESIGKIFSHVHQKCILGYKSLMLCWSDGRTQFMLDFSLHGEKGKIEGKEQGLTSAQRKRRYERERDKDSHVARRKEEYFMSKVARLMEMVKEAIRNRIPFEYLLVDSWFTCRELVDFACRRHKKFHLLGMAKMGNTKYETAHWGELSPKAIVAKLKAKKEVKYSRKYRCHYAGIEVMLGKHPVKMFFCKRGKKEAWKVLLTTDTSLNFMRAYEIYSMRWSIEVFFSDSKRMLGLADCSSRDFSAHIAHVSLVMIRYNMLASIKRTLDYDTIGGLFGDMYMGVHELTVVEKIWGIIVEVVAVVAELIGADSDELTMQVLENDKRLATLRAYAQTA</sequence>
<dbReference type="Proteomes" id="UP000823865">
    <property type="component" value="Unassembled WGS sequence"/>
</dbReference>
<evidence type="ECO:0000313" key="4">
    <source>
        <dbReference type="Proteomes" id="UP000823865"/>
    </source>
</evidence>
<accession>A0A9E2P4Z7</accession>
<reference evidence="3" key="1">
    <citation type="journal article" date="2021" name="PeerJ">
        <title>Extensive microbial diversity within the chicken gut microbiome revealed by metagenomics and culture.</title>
        <authorList>
            <person name="Gilroy R."/>
            <person name="Ravi A."/>
            <person name="Getino M."/>
            <person name="Pursley I."/>
            <person name="Horton D.L."/>
            <person name="Alikhan N.F."/>
            <person name="Baker D."/>
            <person name="Gharbi K."/>
            <person name="Hall N."/>
            <person name="Watson M."/>
            <person name="Adriaenssens E.M."/>
            <person name="Foster-Nyarko E."/>
            <person name="Jarju S."/>
            <person name="Secka A."/>
            <person name="Antonio M."/>
            <person name="Oren A."/>
            <person name="Chaudhuri R.R."/>
            <person name="La Ragione R."/>
            <person name="Hildebrand F."/>
            <person name="Pallen M.J."/>
        </authorList>
    </citation>
    <scope>NUCLEOTIDE SEQUENCE</scope>
    <source>
        <strain evidence="3">G3-2149</strain>
    </source>
</reference>
<evidence type="ECO:0000259" key="2">
    <source>
        <dbReference type="Pfam" id="PF13546"/>
    </source>
</evidence>
<gene>
    <name evidence="3" type="ORF">H9789_11990</name>
</gene>
<dbReference type="InterPro" id="IPR038721">
    <property type="entry name" value="IS701-like_DDE_dom"/>
</dbReference>
<dbReference type="SUPFAM" id="SSF53098">
    <property type="entry name" value="Ribonuclease H-like"/>
    <property type="match status" value="1"/>
</dbReference>
<organism evidence="3 4">
    <name type="scientific">Candidatus Paraprevotella stercoravium</name>
    <dbReference type="NCBI Taxonomy" id="2838725"/>
    <lineage>
        <taxon>Bacteria</taxon>
        <taxon>Pseudomonadati</taxon>
        <taxon>Bacteroidota</taxon>
        <taxon>Bacteroidia</taxon>
        <taxon>Bacteroidales</taxon>
        <taxon>Prevotellaceae</taxon>
        <taxon>Paraprevotella</taxon>
    </lineage>
</organism>
<dbReference type="EMBL" id="JAHLFU010000243">
    <property type="protein sequence ID" value="MBU3854510.1"/>
    <property type="molecule type" value="Genomic_DNA"/>
</dbReference>
<protein>
    <submittedName>
        <fullName evidence="3">Transposase</fullName>
    </submittedName>
</protein>
<feature type="domain" description="Transposase IS701-like DDE" evidence="2">
    <location>
        <begin position="85"/>
        <end position="259"/>
    </location>
</feature>
<evidence type="ECO:0000256" key="1">
    <source>
        <dbReference type="SAM" id="MobiDB-lite"/>
    </source>
</evidence>